<gene>
    <name evidence="1" type="ORF">NCTC10754_02729</name>
</gene>
<proteinExistence type="predicted"/>
<name>A0A449IKY7_PSEFR</name>
<evidence type="ECO:0000313" key="2">
    <source>
        <dbReference type="Proteomes" id="UP000330809"/>
    </source>
</evidence>
<organism evidence="1 2">
    <name type="scientific">Pseudomonas fragi</name>
    <dbReference type="NCBI Taxonomy" id="296"/>
    <lineage>
        <taxon>Bacteria</taxon>
        <taxon>Pseudomonadati</taxon>
        <taxon>Pseudomonadota</taxon>
        <taxon>Gammaproteobacteria</taxon>
        <taxon>Pseudomonadales</taxon>
        <taxon>Pseudomonadaceae</taxon>
        <taxon>Pseudomonas</taxon>
    </lineage>
</organism>
<dbReference type="Proteomes" id="UP000330809">
    <property type="component" value="Unassembled WGS sequence"/>
</dbReference>
<sequence length="232" mass="26228">MDAIAGKPRSHRICGVLKICGLQDPCGSGLARDAGGAVWQAHRMDAIAGKPRSHRFCVVVKSCGLQDSLWERACSRCRRRGLAGSPYGCHRGQAALPQVLWRTHELMPACTLLGSNAADCRNQFLRLHPLRVVQVDERFAYYRILVDYKCTGQWQCQRVRPVDALEVRTQGTVDFVQFVLKLENNAVLTGKVVVDITEQQVSDPQRFTGFTRELRRLRRDGNQRRPPRPLDH</sequence>
<accession>A0A449IKY7</accession>
<reference evidence="1 2" key="1">
    <citation type="submission" date="2019-02" db="EMBL/GenBank/DDBJ databases">
        <authorList>
            <consortium name="Pathogen Informatics"/>
        </authorList>
    </citation>
    <scope>NUCLEOTIDE SEQUENCE [LARGE SCALE GENOMIC DNA]</scope>
    <source>
        <strain evidence="1 2">3012STDY7103891</strain>
    </source>
</reference>
<protein>
    <submittedName>
        <fullName evidence="1">Uncharacterized protein</fullName>
    </submittedName>
</protein>
<dbReference type="AlphaFoldDB" id="A0A449IKY7"/>
<evidence type="ECO:0000313" key="1">
    <source>
        <dbReference type="EMBL" id="VFB20116.1"/>
    </source>
</evidence>
<dbReference type="EMBL" id="CAACYJ010000035">
    <property type="protein sequence ID" value="VFB20116.1"/>
    <property type="molecule type" value="Genomic_DNA"/>
</dbReference>